<organism evidence="1 2">
    <name type="scientific">Bradyrhizobium yuanmingense</name>
    <dbReference type="NCBI Taxonomy" id="108015"/>
    <lineage>
        <taxon>Bacteria</taxon>
        <taxon>Pseudomonadati</taxon>
        <taxon>Pseudomonadota</taxon>
        <taxon>Alphaproteobacteria</taxon>
        <taxon>Hyphomicrobiales</taxon>
        <taxon>Nitrobacteraceae</taxon>
        <taxon>Bradyrhizobium</taxon>
    </lineage>
</organism>
<gene>
    <name evidence="1" type="ORF">ABH992_000117</name>
</gene>
<evidence type="ECO:0000313" key="1">
    <source>
        <dbReference type="EMBL" id="MEY9467718.1"/>
    </source>
</evidence>
<keyword evidence="2" id="KW-1185">Reference proteome</keyword>
<reference evidence="1 2" key="1">
    <citation type="submission" date="2024-07" db="EMBL/GenBank/DDBJ databases">
        <title>Genomic Encyclopedia of Type Strains, Phase V (KMG-V): Genome sequencing to study the core and pangenomes of soil and plant-associated prokaryotes.</title>
        <authorList>
            <person name="Whitman W."/>
        </authorList>
    </citation>
    <scope>NUCLEOTIDE SEQUENCE [LARGE SCALE GENOMIC DNA]</scope>
    <source>
        <strain evidence="1 2">USDA 222</strain>
    </source>
</reference>
<dbReference type="Proteomes" id="UP001565474">
    <property type="component" value="Unassembled WGS sequence"/>
</dbReference>
<evidence type="ECO:0000313" key="2">
    <source>
        <dbReference type="Proteomes" id="UP001565474"/>
    </source>
</evidence>
<sequence>MKIHVLSLGDPAPLFANQNLSDHVDAHVRDALAAVQGMNADTFLNTPTEDIISDLVEQHTITVPKLRRDDAYIDGPHEVDIRMSDYGREIRLRGTLLALIIPYDGEGGMFYVNPGRWGGAIRGNLHHNDLVLTVRGENLQANVVNTQFEARIGEIQDYLNAQQAMADAARNSLPNRLRPEIEARKKKLLDTRQMVTGLSFPIKARTDAPKTSTAPVTRRKIIATPAATVTPFAPEPVLDQANYEAILGIINSMALVMERSPSAFTTMGEESLRQHFLVQLNGHFEGAATGETFNFAGKTDILIRVTDRNIFIAECKFWSGEKAFIETINQLLGYLSWRDTKAAVIIFNRNRNFSGVLQTIQEAVPRHPHLKRSLPKRSETSFRYLFGMPADHNRELQLTVMAFDIPTS</sequence>
<evidence type="ECO:0008006" key="3">
    <source>
        <dbReference type="Google" id="ProtNLM"/>
    </source>
</evidence>
<dbReference type="RefSeq" id="WP_050992002.1">
    <property type="nucleotide sequence ID" value="NZ_JBGBYD010000001.1"/>
</dbReference>
<accession>A0ABV4G732</accession>
<dbReference type="EMBL" id="JBGBZN010000001">
    <property type="protein sequence ID" value="MEY9467718.1"/>
    <property type="molecule type" value="Genomic_DNA"/>
</dbReference>
<proteinExistence type="predicted"/>
<protein>
    <recommendedName>
        <fullName evidence="3">Restriction endonuclease type IV Mrr domain-containing protein</fullName>
    </recommendedName>
</protein>
<comment type="caution">
    <text evidence="1">The sequence shown here is derived from an EMBL/GenBank/DDBJ whole genome shotgun (WGS) entry which is preliminary data.</text>
</comment>
<name>A0ABV4G732_9BRAD</name>